<evidence type="ECO:0000256" key="4">
    <source>
        <dbReference type="PROSITE-ProRule" id="PRU00221"/>
    </source>
</evidence>
<dbReference type="PANTHER" id="PTHR45903:SF1">
    <property type="entry name" value="GLUTAMATE-RICH WD REPEAT-CONTAINING PROTEIN 1"/>
    <property type="match status" value="1"/>
</dbReference>
<keyword evidence="2" id="KW-0677">Repeat</keyword>
<evidence type="ECO:0000256" key="3">
    <source>
        <dbReference type="ARBA" id="ARBA00040876"/>
    </source>
</evidence>
<feature type="repeat" description="WD" evidence="4">
    <location>
        <begin position="192"/>
        <end position="234"/>
    </location>
</feature>
<dbReference type="GO" id="GO:0042254">
    <property type="term" value="P:ribosome biogenesis"/>
    <property type="evidence" value="ECO:0007669"/>
    <property type="project" value="TreeGrafter"/>
</dbReference>
<feature type="domain" description="EIPR1-like beta-propeller" evidence="6">
    <location>
        <begin position="121"/>
        <end position="224"/>
    </location>
</feature>
<dbReference type="SMART" id="SM00320">
    <property type="entry name" value="WD40"/>
    <property type="match status" value="5"/>
</dbReference>
<dbReference type="PROSITE" id="PS00678">
    <property type="entry name" value="WD_REPEATS_1"/>
    <property type="match status" value="2"/>
</dbReference>
<feature type="repeat" description="WD" evidence="4">
    <location>
        <begin position="142"/>
        <end position="177"/>
    </location>
</feature>
<keyword evidence="1 4" id="KW-0853">WD repeat</keyword>
<evidence type="ECO:0000256" key="5">
    <source>
        <dbReference type="SAM" id="MobiDB-lite"/>
    </source>
</evidence>
<evidence type="ECO:0000256" key="1">
    <source>
        <dbReference type="ARBA" id="ARBA00022574"/>
    </source>
</evidence>
<accession>A0A6G1S614</accession>
<sequence length="344" mass="39004">MVAFSQPLGPTKARCISMISQLQFRRSQTSAQLRHIQPKKIEPKPIFTFGGHLTEGFALDWSRLRSGSLATGDCKKGIHVWTMRATDWNVDQQPLVGHENSVEDIKWSPEEAEVLASCSVDKSIRIWDLRQQATSRCVVNVLDSHKSDVNVIDWNTKSKNLIVSGGDDGVVKVWDLRYLKREGTAPFPVAQFDYHKKPITSVEWNPHDDTVMAVSSEDDRLTLWDLAVEKDEEQEQADEMEVDDGKKKSESDESSSSSSDEEDEEDDDDDDMDDDDQQEDEESKVNEDEGVEYGDLDLKKIPEQMLFLHQGQVEIKELHWHPQMNGLLLSTALNGINIFKTISA</sequence>
<feature type="region of interest" description="Disordered" evidence="5">
    <location>
        <begin position="230"/>
        <end position="293"/>
    </location>
</feature>
<dbReference type="Pfam" id="PF23609">
    <property type="entry name" value="Beta-prop_EIPR1"/>
    <property type="match status" value="1"/>
</dbReference>
<dbReference type="InterPro" id="IPR001680">
    <property type="entry name" value="WD40_rpt"/>
</dbReference>
<gene>
    <name evidence="7" type="primary">GRWD1_1</name>
    <name evidence="7" type="ORF">g.1033</name>
</gene>
<protein>
    <recommendedName>
        <fullName evidence="3">Glutamate-rich WD repeat-containing protein 1</fullName>
    </recommendedName>
</protein>
<feature type="compositionally biased region" description="Acidic residues" evidence="5">
    <location>
        <begin position="230"/>
        <end position="242"/>
    </location>
</feature>
<dbReference type="InterPro" id="IPR051972">
    <property type="entry name" value="Glutamate-rich_WD_repeat"/>
</dbReference>
<dbReference type="InterPro" id="IPR036322">
    <property type="entry name" value="WD40_repeat_dom_sf"/>
</dbReference>
<evidence type="ECO:0000313" key="7">
    <source>
        <dbReference type="EMBL" id="MDE45607.1"/>
    </source>
</evidence>
<dbReference type="SUPFAM" id="SSF50978">
    <property type="entry name" value="WD40 repeat-like"/>
    <property type="match status" value="1"/>
</dbReference>
<evidence type="ECO:0000256" key="2">
    <source>
        <dbReference type="ARBA" id="ARBA00022737"/>
    </source>
</evidence>
<reference evidence="7" key="1">
    <citation type="submission" date="2018-10" db="EMBL/GenBank/DDBJ databases">
        <title>Transcriptome assembly of Aceria tosichella (Wheat curl mite) Type 2.</title>
        <authorList>
            <person name="Scully E.D."/>
            <person name="Geib S.M."/>
            <person name="Palmer N.A."/>
            <person name="Gupta A.K."/>
            <person name="Sarath G."/>
            <person name="Tatineni S."/>
        </authorList>
    </citation>
    <scope>NUCLEOTIDE SEQUENCE</scope>
    <source>
        <strain evidence="7">LincolnNE</strain>
    </source>
</reference>
<dbReference type="PROSITE" id="PS50294">
    <property type="entry name" value="WD_REPEATS_REGION"/>
    <property type="match status" value="3"/>
</dbReference>
<feature type="repeat" description="WD" evidence="4">
    <location>
        <begin position="95"/>
        <end position="137"/>
    </location>
</feature>
<dbReference type="GO" id="GO:0005730">
    <property type="term" value="C:nucleolus"/>
    <property type="evidence" value="ECO:0007669"/>
    <property type="project" value="TreeGrafter"/>
</dbReference>
<dbReference type="Gene3D" id="2.130.10.10">
    <property type="entry name" value="YVTN repeat-like/Quinoprotein amine dehydrogenase"/>
    <property type="match status" value="1"/>
</dbReference>
<name>A0A6G1S614_9ACAR</name>
<dbReference type="InterPro" id="IPR015943">
    <property type="entry name" value="WD40/YVTN_repeat-like_dom_sf"/>
</dbReference>
<evidence type="ECO:0000259" key="6">
    <source>
        <dbReference type="Pfam" id="PF23609"/>
    </source>
</evidence>
<dbReference type="InterPro" id="IPR019775">
    <property type="entry name" value="WD40_repeat_CS"/>
</dbReference>
<proteinExistence type="predicted"/>
<feature type="compositionally biased region" description="Acidic residues" evidence="5">
    <location>
        <begin position="259"/>
        <end position="293"/>
    </location>
</feature>
<dbReference type="EMBL" id="GGYP01000836">
    <property type="protein sequence ID" value="MDE45607.1"/>
    <property type="molecule type" value="Transcribed_RNA"/>
</dbReference>
<dbReference type="InterPro" id="IPR059104">
    <property type="entry name" value="Beta-prop_EIPR1-like"/>
</dbReference>
<dbReference type="AlphaFoldDB" id="A0A6G1S614"/>
<organism evidence="7">
    <name type="scientific">Aceria tosichella</name>
    <name type="common">wheat curl mite</name>
    <dbReference type="NCBI Taxonomy" id="561515"/>
    <lineage>
        <taxon>Eukaryota</taxon>
        <taxon>Metazoa</taxon>
        <taxon>Ecdysozoa</taxon>
        <taxon>Arthropoda</taxon>
        <taxon>Chelicerata</taxon>
        <taxon>Arachnida</taxon>
        <taxon>Acari</taxon>
        <taxon>Acariformes</taxon>
        <taxon>Trombidiformes</taxon>
        <taxon>Prostigmata</taxon>
        <taxon>Eupodina</taxon>
        <taxon>Eriophyoidea</taxon>
        <taxon>Eriophyidae</taxon>
        <taxon>Eriophyinae</taxon>
        <taxon>Aceriini</taxon>
        <taxon>Aceria</taxon>
    </lineage>
</organism>
<dbReference type="PROSITE" id="PS50082">
    <property type="entry name" value="WD_REPEATS_2"/>
    <property type="match status" value="3"/>
</dbReference>
<dbReference type="PRINTS" id="PR00320">
    <property type="entry name" value="GPROTEINBRPT"/>
</dbReference>
<dbReference type="InterPro" id="IPR020472">
    <property type="entry name" value="WD40_PAC1"/>
</dbReference>
<dbReference type="PANTHER" id="PTHR45903">
    <property type="entry name" value="GLUTAMATE-RICH WD REPEAT-CONTAINING PROTEIN 1"/>
    <property type="match status" value="1"/>
</dbReference>